<organism evidence="2 3">
    <name type="scientific">Candidatus Viridilinea halotolerans</name>
    <dbReference type="NCBI Taxonomy" id="2491704"/>
    <lineage>
        <taxon>Bacteria</taxon>
        <taxon>Bacillati</taxon>
        <taxon>Chloroflexota</taxon>
        <taxon>Chloroflexia</taxon>
        <taxon>Chloroflexales</taxon>
        <taxon>Chloroflexineae</taxon>
        <taxon>Oscillochloridaceae</taxon>
        <taxon>Candidatus Viridilinea</taxon>
    </lineage>
</organism>
<sequence length="198" mass="21857">MVMRLQLAGDTTDIDLASLQGLWSVEQYLKLSNQTSRLLEFTDGVIEVLPMPTKRHQAISLFMLLALLAYIRPRGGAVFYAPLRLAIRPGVFREPDLMLLLDQHDPRAQDAFWLGADLVVEIVSPDNPKRDTEEKPRDYAAAGIPEYWIVNPLDASITVLVLNGAQYTLHGKFERGTIATSHLLAGFGVAVAEVFAAG</sequence>
<dbReference type="EMBL" id="RSAS01000515">
    <property type="protein sequence ID" value="RRR70527.1"/>
    <property type="molecule type" value="Genomic_DNA"/>
</dbReference>
<dbReference type="PANTHER" id="PTHR34107:SF2">
    <property type="entry name" value="SLL0888 PROTEIN"/>
    <property type="match status" value="1"/>
</dbReference>
<feature type="domain" description="Putative restriction endonuclease" evidence="1">
    <location>
        <begin position="25"/>
        <end position="191"/>
    </location>
</feature>
<reference evidence="2 3" key="1">
    <citation type="submission" date="2018-12" db="EMBL/GenBank/DDBJ databases">
        <title>Genome Sequence of Candidatus Viridilinea halotolerans isolated from saline sulfide-rich spring.</title>
        <authorList>
            <person name="Grouzdev D.S."/>
            <person name="Burganskaya E.I."/>
            <person name="Krutkina M.S."/>
            <person name="Sukhacheva M.V."/>
            <person name="Gorlenko V.M."/>
        </authorList>
    </citation>
    <scope>NUCLEOTIDE SEQUENCE [LARGE SCALE GENOMIC DNA]</scope>
    <source>
        <strain evidence="2">Chok-6</strain>
    </source>
</reference>
<comment type="caution">
    <text evidence="2">The sequence shown here is derived from an EMBL/GenBank/DDBJ whole genome shotgun (WGS) entry which is preliminary data.</text>
</comment>
<accession>A0A426TXI6</accession>
<dbReference type="AlphaFoldDB" id="A0A426TXI6"/>
<keyword evidence="2" id="KW-0255">Endonuclease</keyword>
<dbReference type="SUPFAM" id="SSF52980">
    <property type="entry name" value="Restriction endonuclease-like"/>
    <property type="match status" value="1"/>
</dbReference>
<dbReference type="Pfam" id="PF05685">
    <property type="entry name" value="Uma2"/>
    <property type="match status" value="1"/>
</dbReference>
<protein>
    <submittedName>
        <fullName evidence="2">Uma2 family endonuclease</fullName>
    </submittedName>
</protein>
<gene>
    <name evidence="2" type="ORF">EI684_13260</name>
</gene>
<evidence type="ECO:0000313" key="3">
    <source>
        <dbReference type="Proteomes" id="UP000280307"/>
    </source>
</evidence>
<dbReference type="GO" id="GO:0004519">
    <property type="term" value="F:endonuclease activity"/>
    <property type="evidence" value="ECO:0007669"/>
    <property type="project" value="UniProtKB-KW"/>
</dbReference>
<dbReference type="Proteomes" id="UP000280307">
    <property type="component" value="Unassembled WGS sequence"/>
</dbReference>
<name>A0A426TXI6_9CHLR</name>
<evidence type="ECO:0000313" key="2">
    <source>
        <dbReference type="EMBL" id="RRR70527.1"/>
    </source>
</evidence>
<dbReference type="PANTHER" id="PTHR34107">
    <property type="entry name" value="SLL0198 PROTEIN-RELATED"/>
    <property type="match status" value="1"/>
</dbReference>
<keyword evidence="2" id="KW-0540">Nuclease</keyword>
<proteinExistence type="predicted"/>
<dbReference type="Gene3D" id="3.90.1570.10">
    <property type="entry name" value="tt1808, chain A"/>
    <property type="match status" value="1"/>
</dbReference>
<dbReference type="CDD" id="cd06260">
    <property type="entry name" value="DUF820-like"/>
    <property type="match status" value="1"/>
</dbReference>
<dbReference type="InterPro" id="IPR008538">
    <property type="entry name" value="Uma2"/>
</dbReference>
<dbReference type="InterPro" id="IPR011335">
    <property type="entry name" value="Restrct_endonuc-II-like"/>
</dbReference>
<evidence type="ECO:0000259" key="1">
    <source>
        <dbReference type="Pfam" id="PF05685"/>
    </source>
</evidence>
<dbReference type="InterPro" id="IPR012296">
    <property type="entry name" value="Nuclease_put_TT1808"/>
</dbReference>
<keyword evidence="2" id="KW-0378">Hydrolase</keyword>